<keyword evidence="8 11" id="KW-0333">Golgi apparatus</keyword>
<keyword evidence="10" id="KW-0325">Glycoprotein</keyword>
<dbReference type="OrthoDB" id="2139606at2759"/>
<dbReference type="RefSeq" id="XP_022087477.1">
    <property type="nucleotide sequence ID" value="XM_022231785.1"/>
</dbReference>
<sequence>MTRKNCLLIATIWAVILCQICGLFMLLSYGNSGRTPTAKVASVTNSESIIQRKDSPRKGESVVYTHNIKLSTGSNFTSREVSNDSVPVKLLTSHDQKTSIGSITGEKPTPPMNNSDVIRAVTPSSQDRNGSGQVINPHGYGLLIDEPQACLDAAGAPKEVFLLVFVTSIHAHIEQRQAIRETWGSPREVRGKEIVTLFLFGYNGNANLQRQLEEESRKHHDVLQEDFQDAYRNMTLKTIMGMKWASTHCPQASYVMKTDDDMYISYDNLIKLLTNATTPSTNYTVGYLAIRSAPRRRPNNKWYMPKQLFPDPVYPSYVTGGGYVLSNDVVRKVYEKSLDTRYLPIEDVFVGVCLKLLNIIPIGNKDFNLHHVNYSRKLYKTLINSHGMAPKEMRRIWSDQLKATLR</sequence>
<keyword evidence="4" id="KW-0808">Transferase</keyword>
<dbReference type="Pfam" id="PF01762">
    <property type="entry name" value="Galactosyl_T"/>
    <property type="match status" value="1"/>
</dbReference>
<feature type="transmembrane region" description="Helical" evidence="11">
    <location>
        <begin position="7"/>
        <end position="29"/>
    </location>
</feature>
<dbReference type="PANTHER" id="PTHR11214">
    <property type="entry name" value="BETA-1,3-N-ACETYLGLUCOSAMINYLTRANSFERASE"/>
    <property type="match status" value="1"/>
</dbReference>
<protein>
    <recommendedName>
        <fullName evidence="11">Hexosyltransferase</fullName>
        <ecNumber evidence="11">2.4.1.-</ecNumber>
    </recommendedName>
</protein>
<keyword evidence="9 11" id="KW-0472">Membrane</keyword>
<accession>A0A8B7Y4L2</accession>
<dbReference type="EC" id="2.4.1.-" evidence="11"/>
<evidence type="ECO:0000256" key="5">
    <source>
        <dbReference type="ARBA" id="ARBA00022692"/>
    </source>
</evidence>
<evidence type="ECO:0000256" key="7">
    <source>
        <dbReference type="ARBA" id="ARBA00022989"/>
    </source>
</evidence>
<keyword evidence="12" id="KW-1185">Reference proteome</keyword>
<dbReference type="AlphaFoldDB" id="A0A8B7Y4L2"/>
<dbReference type="PANTHER" id="PTHR11214:SF314">
    <property type="entry name" value="HEXOSYLTRANSFERASE"/>
    <property type="match status" value="1"/>
</dbReference>
<evidence type="ECO:0000256" key="6">
    <source>
        <dbReference type="ARBA" id="ARBA00022968"/>
    </source>
</evidence>
<evidence type="ECO:0000256" key="9">
    <source>
        <dbReference type="ARBA" id="ARBA00023136"/>
    </source>
</evidence>
<name>A0A8B7Y4L2_ACAPL</name>
<proteinExistence type="inferred from homology"/>
<dbReference type="FunFam" id="3.90.550.50:FF:000001">
    <property type="entry name" value="Hexosyltransferase"/>
    <property type="match status" value="1"/>
</dbReference>
<keyword evidence="3 11" id="KW-0328">Glycosyltransferase</keyword>
<keyword evidence="6 11" id="KW-0735">Signal-anchor</keyword>
<comment type="subcellular location">
    <subcellularLocation>
        <location evidence="1 11">Golgi apparatus membrane</location>
        <topology evidence="1 11">Single-pass type II membrane protein</topology>
    </subcellularLocation>
</comment>
<dbReference type="OMA" id="TSYHFKY"/>
<organism evidence="12 13">
    <name type="scientific">Acanthaster planci</name>
    <name type="common">Crown-of-thorns starfish</name>
    <dbReference type="NCBI Taxonomy" id="133434"/>
    <lineage>
        <taxon>Eukaryota</taxon>
        <taxon>Metazoa</taxon>
        <taxon>Echinodermata</taxon>
        <taxon>Eleutherozoa</taxon>
        <taxon>Asterozoa</taxon>
        <taxon>Asteroidea</taxon>
        <taxon>Valvatacea</taxon>
        <taxon>Valvatida</taxon>
        <taxon>Acanthasteridae</taxon>
        <taxon>Acanthaster</taxon>
    </lineage>
</organism>
<dbReference type="Proteomes" id="UP000694845">
    <property type="component" value="Unplaced"/>
</dbReference>
<gene>
    <name evidence="13" type="primary">LOC110977554</name>
</gene>
<evidence type="ECO:0000256" key="10">
    <source>
        <dbReference type="ARBA" id="ARBA00023180"/>
    </source>
</evidence>
<evidence type="ECO:0000313" key="13">
    <source>
        <dbReference type="RefSeq" id="XP_022087477.1"/>
    </source>
</evidence>
<evidence type="ECO:0000313" key="12">
    <source>
        <dbReference type="Proteomes" id="UP000694845"/>
    </source>
</evidence>
<evidence type="ECO:0000256" key="4">
    <source>
        <dbReference type="ARBA" id="ARBA00022679"/>
    </source>
</evidence>
<evidence type="ECO:0000256" key="1">
    <source>
        <dbReference type="ARBA" id="ARBA00004323"/>
    </source>
</evidence>
<evidence type="ECO:0000256" key="8">
    <source>
        <dbReference type="ARBA" id="ARBA00023034"/>
    </source>
</evidence>
<dbReference type="GO" id="GO:0000139">
    <property type="term" value="C:Golgi membrane"/>
    <property type="evidence" value="ECO:0007669"/>
    <property type="project" value="UniProtKB-SubCell"/>
</dbReference>
<dbReference type="KEGG" id="aplc:110977554"/>
<dbReference type="GeneID" id="110977554"/>
<evidence type="ECO:0000256" key="3">
    <source>
        <dbReference type="ARBA" id="ARBA00022676"/>
    </source>
</evidence>
<dbReference type="Gene3D" id="3.90.550.50">
    <property type="match status" value="1"/>
</dbReference>
<keyword evidence="5 11" id="KW-0812">Transmembrane</keyword>
<dbReference type="GO" id="GO:0006493">
    <property type="term" value="P:protein O-linked glycosylation"/>
    <property type="evidence" value="ECO:0007669"/>
    <property type="project" value="TreeGrafter"/>
</dbReference>
<dbReference type="GO" id="GO:0016758">
    <property type="term" value="F:hexosyltransferase activity"/>
    <property type="evidence" value="ECO:0007669"/>
    <property type="project" value="InterPro"/>
</dbReference>
<reference evidence="13" key="1">
    <citation type="submission" date="2025-08" db="UniProtKB">
        <authorList>
            <consortium name="RefSeq"/>
        </authorList>
    </citation>
    <scope>IDENTIFICATION</scope>
</reference>
<evidence type="ECO:0000256" key="11">
    <source>
        <dbReference type="RuleBase" id="RU363063"/>
    </source>
</evidence>
<comment type="similarity">
    <text evidence="2 11">Belongs to the glycosyltransferase 31 family.</text>
</comment>
<dbReference type="InterPro" id="IPR002659">
    <property type="entry name" value="Glyco_trans_31"/>
</dbReference>
<keyword evidence="7 11" id="KW-1133">Transmembrane helix</keyword>
<evidence type="ECO:0000256" key="2">
    <source>
        <dbReference type="ARBA" id="ARBA00008661"/>
    </source>
</evidence>